<dbReference type="RefSeq" id="WP_138730948.1">
    <property type="nucleotide sequence ID" value="NZ_SRMP02000020.1"/>
</dbReference>
<feature type="domain" description="AB hydrolase-1" evidence="1">
    <location>
        <begin position="47"/>
        <end position="206"/>
    </location>
</feature>
<comment type="caution">
    <text evidence="2">The sequence shown here is derived from an EMBL/GenBank/DDBJ whole genome shotgun (WGS) entry which is preliminary data.</text>
</comment>
<accession>A0ABW9JMF9</accession>
<name>A0ABW9JMF9_9SPHI</name>
<protein>
    <submittedName>
        <fullName evidence="2">Alpha/beta fold hydrolase</fullName>
    </submittedName>
</protein>
<dbReference type="SUPFAM" id="SSF53474">
    <property type="entry name" value="alpha/beta-Hydrolases"/>
    <property type="match status" value="1"/>
</dbReference>
<gene>
    <name evidence="2" type="ORF">E5L68_012010</name>
</gene>
<dbReference type="InterPro" id="IPR000073">
    <property type="entry name" value="AB_hydrolase_1"/>
</dbReference>
<evidence type="ECO:0000313" key="2">
    <source>
        <dbReference type="EMBL" id="MFN0292122.1"/>
    </source>
</evidence>
<dbReference type="Pfam" id="PF12697">
    <property type="entry name" value="Abhydrolase_6"/>
    <property type="match status" value="1"/>
</dbReference>
<sequence>MKKVYIFSGLGADERVFKYLDFKDLDITFVHWIKPSANEPLINYADRISEQIKDENAILIGLSFGGMVATEVAKIIPVEKLILISSLKTKTEIPLIYRWVGKTNLHRLVPYSILKKDHFLNRWLFGVIRKSDRDLFRRILADTDPDFLKWAINCIVKWNNLTLHPSLFHIHGTNDKLLPIHKSSEVIAIPNGGHLMIMDKAKQVSEALHRII</sequence>
<keyword evidence="2" id="KW-0378">Hydrolase</keyword>
<evidence type="ECO:0000313" key="3">
    <source>
        <dbReference type="Proteomes" id="UP001517367"/>
    </source>
</evidence>
<dbReference type="GO" id="GO:0016787">
    <property type="term" value="F:hydrolase activity"/>
    <property type="evidence" value="ECO:0007669"/>
    <property type="project" value="UniProtKB-KW"/>
</dbReference>
<organism evidence="2 3">
    <name type="scientific">Pedobacter helvus</name>
    <dbReference type="NCBI Taxonomy" id="2563444"/>
    <lineage>
        <taxon>Bacteria</taxon>
        <taxon>Pseudomonadati</taxon>
        <taxon>Bacteroidota</taxon>
        <taxon>Sphingobacteriia</taxon>
        <taxon>Sphingobacteriales</taxon>
        <taxon>Sphingobacteriaceae</taxon>
        <taxon>Pedobacter</taxon>
    </lineage>
</organism>
<evidence type="ECO:0000259" key="1">
    <source>
        <dbReference type="Pfam" id="PF12697"/>
    </source>
</evidence>
<reference evidence="2 3" key="1">
    <citation type="submission" date="2024-12" db="EMBL/GenBank/DDBJ databases">
        <authorList>
            <person name="Hu S."/>
        </authorList>
    </citation>
    <scope>NUCLEOTIDE SEQUENCE [LARGE SCALE GENOMIC DNA]</scope>
    <source>
        <strain evidence="2 3">P-25</strain>
    </source>
</reference>
<dbReference type="Proteomes" id="UP001517367">
    <property type="component" value="Unassembled WGS sequence"/>
</dbReference>
<keyword evidence="3" id="KW-1185">Reference proteome</keyword>
<dbReference type="Gene3D" id="3.40.50.1820">
    <property type="entry name" value="alpha/beta hydrolase"/>
    <property type="match status" value="1"/>
</dbReference>
<dbReference type="InterPro" id="IPR029058">
    <property type="entry name" value="AB_hydrolase_fold"/>
</dbReference>
<dbReference type="EMBL" id="SRMP02000020">
    <property type="protein sequence ID" value="MFN0292122.1"/>
    <property type="molecule type" value="Genomic_DNA"/>
</dbReference>
<proteinExistence type="predicted"/>